<dbReference type="Proteomes" id="UP001151760">
    <property type="component" value="Unassembled WGS sequence"/>
</dbReference>
<protein>
    <submittedName>
        <fullName evidence="3">Retrovirus-related pol polyprotein from transposon TNT 1-94</fullName>
    </submittedName>
</protein>
<evidence type="ECO:0000256" key="1">
    <source>
        <dbReference type="SAM" id="Coils"/>
    </source>
</evidence>
<keyword evidence="4" id="KW-1185">Reference proteome</keyword>
<dbReference type="InterPro" id="IPR025724">
    <property type="entry name" value="GAG-pre-integrase_dom"/>
</dbReference>
<sequence length="399" mass="45956">MFDDLEYAQSLKKEADELESEKSDFSNEFDLLLQECVSKDIMCSFLYSLADIDEQIELQCLYLEKIKECKSLRIELSKQTGYVSKAVYTGLLKSFAKLEKHSISLELALQLCQEKIKNDKLKKLIETLKGKSMDTKFEKPYVVRQPNAFRFPKPLVLGKPAPFSDSLERKCFSKTKTSNAKAVCATCGKCVFKSDHGACVSKFLNDVNARSKKPQVVPIKPRKPIRKANQYVATPPMKTVASDSTIRKTMSYYRMLYEKMSRAWTWWIEKQCLSDLEVAFRKSTCFVRDLWGNDLLTGNRRSDLYTISLQETSSPTPACFMEKASPTQAWLWHRRIFHLNFDTINLLLKKDIVNGLPKLKYVKDQLCSSCELGKAKKSFFKTKIVPCFKGRLHLLHMDL</sequence>
<name>A0ABQ4XI12_9ASTR</name>
<gene>
    <name evidence="3" type="ORF">Tco_0679456</name>
</gene>
<evidence type="ECO:0000313" key="4">
    <source>
        <dbReference type="Proteomes" id="UP001151760"/>
    </source>
</evidence>
<proteinExistence type="predicted"/>
<evidence type="ECO:0000313" key="3">
    <source>
        <dbReference type="EMBL" id="GJS64892.1"/>
    </source>
</evidence>
<comment type="caution">
    <text evidence="3">The sequence shown here is derived from an EMBL/GenBank/DDBJ whole genome shotgun (WGS) entry which is preliminary data.</text>
</comment>
<feature type="coiled-coil region" evidence="1">
    <location>
        <begin position="8"/>
        <end position="35"/>
    </location>
</feature>
<reference evidence="3" key="2">
    <citation type="submission" date="2022-01" db="EMBL/GenBank/DDBJ databases">
        <authorList>
            <person name="Yamashiro T."/>
            <person name="Shiraishi A."/>
            <person name="Satake H."/>
            <person name="Nakayama K."/>
        </authorList>
    </citation>
    <scope>NUCLEOTIDE SEQUENCE</scope>
</reference>
<dbReference type="EMBL" id="BQNB010009537">
    <property type="protein sequence ID" value="GJS64892.1"/>
    <property type="molecule type" value="Genomic_DNA"/>
</dbReference>
<feature type="domain" description="GAG-pre-integrase" evidence="2">
    <location>
        <begin position="303"/>
        <end position="374"/>
    </location>
</feature>
<dbReference type="Pfam" id="PF13976">
    <property type="entry name" value="gag_pre-integrs"/>
    <property type="match status" value="1"/>
</dbReference>
<keyword evidence="1" id="KW-0175">Coiled coil</keyword>
<organism evidence="3 4">
    <name type="scientific">Tanacetum coccineum</name>
    <dbReference type="NCBI Taxonomy" id="301880"/>
    <lineage>
        <taxon>Eukaryota</taxon>
        <taxon>Viridiplantae</taxon>
        <taxon>Streptophyta</taxon>
        <taxon>Embryophyta</taxon>
        <taxon>Tracheophyta</taxon>
        <taxon>Spermatophyta</taxon>
        <taxon>Magnoliopsida</taxon>
        <taxon>eudicotyledons</taxon>
        <taxon>Gunneridae</taxon>
        <taxon>Pentapetalae</taxon>
        <taxon>asterids</taxon>
        <taxon>campanulids</taxon>
        <taxon>Asterales</taxon>
        <taxon>Asteraceae</taxon>
        <taxon>Asteroideae</taxon>
        <taxon>Anthemideae</taxon>
        <taxon>Anthemidinae</taxon>
        <taxon>Tanacetum</taxon>
    </lineage>
</organism>
<accession>A0ABQ4XI12</accession>
<evidence type="ECO:0000259" key="2">
    <source>
        <dbReference type="Pfam" id="PF13976"/>
    </source>
</evidence>
<reference evidence="3" key="1">
    <citation type="journal article" date="2022" name="Int. J. Mol. Sci.">
        <title>Draft Genome of Tanacetum Coccineum: Genomic Comparison of Closely Related Tanacetum-Family Plants.</title>
        <authorList>
            <person name="Yamashiro T."/>
            <person name="Shiraishi A."/>
            <person name="Nakayama K."/>
            <person name="Satake H."/>
        </authorList>
    </citation>
    <scope>NUCLEOTIDE SEQUENCE</scope>
</reference>